<gene>
    <name evidence="6" type="ORF">CSKR_104470</name>
</gene>
<name>A0A8T1M092_CLOSI</name>
<accession>A0A8T1M092</accession>
<dbReference type="Gene3D" id="2.30.29.30">
    <property type="entry name" value="Pleckstrin-homology domain (PH domain)/Phosphotyrosine-binding domain (PTB)"/>
    <property type="match status" value="1"/>
</dbReference>
<comment type="caution">
    <text evidence="6">The sequence shown here is derived from an EMBL/GenBank/DDBJ whole genome shotgun (WGS) entry which is preliminary data.</text>
</comment>
<dbReference type="CDD" id="cd11877">
    <property type="entry name" value="SH3_PIX"/>
    <property type="match status" value="1"/>
</dbReference>
<dbReference type="InterPro" id="IPR000219">
    <property type="entry name" value="DH_dom"/>
</dbReference>
<dbReference type="AlphaFoldDB" id="A0A8T1M092"/>
<feature type="compositionally biased region" description="Polar residues" evidence="3">
    <location>
        <begin position="515"/>
        <end position="540"/>
    </location>
</feature>
<dbReference type="Proteomes" id="UP000286415">
    <property type="component" value="Unassembled WGS sequence"/>
</dbReference>
<dbReference type="PANTHER" id="PTHR46026">
    <property type="entry name" value="RHO-TYPE GUANINE NUCLEOTIDE EXCHANGE FACTOR, ISOFORM F"/>
    <property type="match status" value="1"/>
</dbReference>
<feature type="region of interest" description="Disordered" evidence="3">
    <location>
        <begin position="611"/>
        <end position="654"/>
    </location>
</feature>
<evidence type="ECO:0000256" key="1">
    <source>
        <dbReference type="ARBA" id="ARBA00022443"/>
    </source>
</evidence>
<dbReference type="OrthoDB" id="443981at2759"/>
<evidence type="ECO:0000256" key="2">
    <source>
        <dbReference type="PROSITE-ProRule" id="PRU00192"/>
    </source>
</evidence>
<feature type="domain" description="SH3" evidence="4">
    <location>
        <begin position="3"/>
        <end position="62"/>
    </location>
</feature>
<sequence length="834" mass="91240">MGENVVLAKALFDYVRTHTDELTFKKGDTISVTQQLDGGWWEGSLNGVVGWFPSNYVVTMPDELARTNTQPSPAGHDHQILAHLHNFQDEILQHILEGEIRQVNELAQLVSSFITYLEPLGHLPFLNKIFHMKALLNQATNMHQAIASALIDMKQRPNEPKRVGKLFLNFASTVNAIGCDYSKVHLYVVTGLDKNVDLIERHLTSRGIKFQLARCKQQLCLVFDRLGRYPLLLKEIERYLEHPHVDREDILQAMNVYGEITERCAILRKFKEYDIDILLSTINSWQGVSIDKLGDPILTLRVVVTEVEQDPADPSPIVLHTTAIDGGVRGGQLSVVMIFPTCVLLLARTQQSNVYEFTTKLSLNTLTVVGCFDTDTDLDLIVSAFSSNRESVRPCRIALSCTDQNARDLLLSTLTDLIHYQTQIGPPAVSRSSTQVLSESTVASSTVDADVRGVQFDEPSAADSPPVSKQSQSSNSATRPPAVSSDPHLSGDTQILGSVSTTSSDAATAARETTPPSLSAKLNTTTSPSLAHRNSPSFSSGVHMLPHQITHHAHVQWLTPPDQCQKENEKPLPPRVLRSLHLDGPLDMNQHSWSNRVFSYINLGGGPAGSFTSSGNKSTMPDGSTEAPTRSRPYSPKADGVKELRRKKSDRQKSAINVDEVLRSVDKLHDTERRTADAALILQVVEAYCASAWTELGCRSVEAGQINKKDANSRLISTVISPTESKTLMQQFSSPALSIQSGSEPQRHSTAVIPTELAFTGRGDQDASLLVNRGGLAKRSGSKNKADLLQAPVCSGDQSVSSLHTTYSNAPGDSVVLSMSPPPVILPTRSGRRL</sequence>
<evidence type="ECO:0000313" key="7">
    <source>
        <dbReference type="Proteomes" id="UP000286415"/>
    </source>
</evidence>
<dbReference type="InterPro" id="IPR036028">
    <property type="entry name" value="SH3-like_dom_sf"/>
</dbReference>
<feature type="region of interest" description="Disordered" evidence="3">
    <location>
        <begin position="457"/>
        <end position="543"/>
    </location>
</feature>
<dbReference type="InterPro" id="IPR035899">
    <property type="entry name" value="DBL_dom_sf"/>
</dbReference>
<dbReference type="PROSITE" id="PS50010">
    <property type="entry name" value="DH_2"/>
    <property type="match status" value="1"/>
</dbReference>
<dbReference type="SMART" id="SM00325">
    <property type="entry name" value="RhoGEF"/>
    <property type="match status" value="1"/>
</dbReference>
<dbReference type="InterPro" id="IPR011993">
    <property type="entry name" value="PH-like_dom_sf"/>
</dbReference>
<dbReference type="Pfam" id="PF00621">
    <property type="entry name" value="RhoGEF"/>
    <property type="match status" value="1"/>
</dbReference>
<feature type="compositionally biased region" description="Polar residues" evidence="3">
    <location>
        <begin position="611"/>
        <end position="628"/>
    </location>
</feature>
<dbReference type="PANTHER" id="PTHR46026:SF1">
    <property type="entry name" value="RHO-TYPE GUANINE NUCLEOTIDE EXCHANGE FACTOR, ISOFORM F"/>
    <property type="match status" value="1"/>
</dbReference>
<proteinExistence type="predicted"/>
<protein>
    <submittedName>
        <fullName evidence="6">Rho guanine nucleotide exchange factor 6</fullName>
    </submittedName>
</protein>
<reference evidence="6 7" key="2">
    <citation type="journal article" date="2021" name="Genomics">
        <title>High-quality reference genome for Clonorchis sinensis.</title>
        <authorList>
            <person name="Young N.D."/>
            <person name="Stroehlein A.J."/>
            <person name="Kinkar L."/>
            <person name="Wang T."/>
            <person name="Sohn W.M."/>
            <person name="Chang B.C.H."/>
            <person name="Kaur P."/>
            <person name="Weisz D."/>
            <person name="Dudchenko O."/>
            <person name="Aiden E.L."/>
            <person name="Korhonen P.K."/>
            <person name="Gasser R.B."/>
        </authorList>
    </citation>
    <scope>NUCLEOTIDE SEQUENCE [LARGE SCALE GENOMIC DNA]</scope>
    <source>
        <strain evidence="6">Cs-k2</strain>
    </source>
</reference>
<evidence type="ECO:0000259" key="4">
    <source>
        <dbReference type="PROSITE" id="PS50002"/>
    </source>
</evidence>
<dbReference type="PRINTS" id="PR00452">
    <property type="entry name" value="SH3DOMAIN"/>
</dbReference>
<dbReference type="PROSITE" id="PS50002">
    <property type="entry name" value="SH3"/>
    <property type="match status" value="1"/>
</dbReference>
<evidence type="ECO:0000259" key="5">
    <source>
        <dbReference type="PROSITE" id="PS50010"/>
    </source>
</evidence>
<feature type="compositionally biased region" description="Low complexity" evidence="3">
    <location>
        <begin position="498"/>
        <end position="514"/>
    </location>
</feature>
<dbReference type="InterPro" id="IPR001452">
    <property type="entry name" value="SH3_domain"/>
</dbReference>
<feature type="domain" description="DH" evidence="5">
    <location>
        <begin position="87"/>
        <end position="267"/>
    </location>
</feature>
<dbReference type="SMART" id="SM00326">
    <property type="entry name" value="SH3"/>
    <property type="match status" value="1"/>
</dbReference>
<dbReference type="Gene3D" id="2.30.30.40">
    <property type="entry name" value="SH3 Domains"/>
    <property type="match status" value="1"/>
</dbReference>
<dbReference type="FunFam" id="2.30.30.40:FF:000072">
    <property type="entry name" value="Unconventional Myosin IB"/>
    <property type="match status" value="1"/>
</dbReference>
<feature type="compositionally biased region" description="Polar residues" evidence="3">
    <location>
        <begin position="467"/>
        <end position="478"/>
    </location>
</feature>
<dbReference type="Gene3D" id="1.20.900.10">
    <property type="entry name" value="Dbl homology (DH) domain"/>
    <property type="match status" value="1"/>
</dbReference>
<evidence type="ECO:0000313" key="6">
    <source>
        <dbReference type="EMBL" id="KAG5442171.1"/>
    </source>
</evidence>
<organism evidence="6 7">
    <name type="scientific">Clonorchis sinensis</name>
    <name type="common">Chinese liver fluke</name>
    <dbReference type="NCBI Taxonomy" id="79923"/>
    <lineage>
        <taxon>Eukaryota</taxon>
        <taxon>Metazoa</taxon>
        <taxon>Spiralia</taxon>
        <taxon>Lophotrochozoa</taxon>
        <taxon>Platyhelminthes</taxon>
        <taxon>Trematoda</taxon>
        <taxon>Digenea</taxon>
        <taxon>Opisthorchiida</taxon>
        <taxon>Opisthorchiata</taxon>
        <taxon>Opisthorchiidae</taxon>
        <taxon>Clonorchis</taxon>
    </lineage>
</organism>
<dbReference type="GO" id="GO:0005085">
    <property type="term" value="F:guanyl-nucleotide exchange factor activity"/>
    <property type="evidence" value="ECO:0007669"/>
    <property type="project" value="InterPro"/>
</dbReference>
<dbReference type="GO" id="GO:0005737">
    <property type="term" value="C:cytoplasm"/>
    <property type="evidence" value="ECO:0007669"/>
    <property type="project" value="TreeGrafter"/>
</dbReference>
<evidence type="ECO:0000256" key="3">
    <source>
        <dbReference type="SAM" id="MobiDB-lite"/>
    </source>
</evidence>
<dbReference type="SUPFAM" id="SSF50044">
    <property type="entry name" value="SH3-domain"/>
    <property type="match status" value="1"/>
</dbReference>
<dbReference type="Pfam" id="PF07653">
    <property type="entry name" value="SH3_2"/>
    <property type="match status" value="1"/>
</dbReference>
<keyword evidence="7" id="KW-1185">Reference proteome</keyword>
<reference evidence="6 7" key="1">
    <citation type="journal article" date="2018" name="Biotechnol. Adv.">
        <title>Improved genomic resources and new bioinformatic workflow for the carcinogenic parasite Clonorchis sinensis: Biotechnological implications.</title>
        <authorList>
            <person name="Wang D."/>
            <person name="Korhonen P.K."/>
            <person name="Gasser R.B."/>
            <person name="Young N.D."/>
        </authorList>
    </citation>
    <scope>NUCLEOTIDE SEQUENCE [LARGE SCALE GENOMIC DNA]</scope>
    <source>
        <strain evidence="6">Cs-k2</strain>
    </source>
</reference>
<keyword evidence="1 2" id="KW-0728">SH3 domain</keyword>
<dbReference type="SUPFAM" id="SSF48065">
    <property type="entry name" value="DBL homology domain (DH-domain)"/>
    <property type="match status" value="1"/>
</dbReference>
<dbReference type="EMBL" id="NIRI02000076">
    <property type="protein sequence ID" value="KAG5442171.1"/>
    <property type="molecule type" value="Genomic_DNA"/>
</dbReference>